<dbReference type="InterPro" id="IPR008920">
    <property type="entry name" value="TF_FadR/GntR_C"/>
</dbReference>
<dbReference type="GO" id="GO:0003700">
    <property type="term" value="F:DNA-binding transcription factor activity"/>
    <property type="evidence" value="ECO:0007669"/>
    <property type="project" value="InterPro"/>
</dbReference>
<dbReference type="InterPro" id="IPR000524">
    <property type="entry name" value="Tscrpt_reg_HTH_GntR"/>
</dbReference>
<dbReference type="PANTHER" id="PTHR43537:SF5">
    <property type="entry name" value="UXU OPERON TRANSCRIPTIONAL REGULATOR"/>
    <property type="match status" value="1"/>
</dbReference>
<comment type="caution">
    <text evidence="6">The sequence shown here is derived from an EMBL/GenBank/DDBJ whole genome shotgun (WGS) entry which is preliminary data.</text>
</comment>
<dbReference type="EMBL" id="JACIDJ010000001">
    <property type="protein sequence ID" value="MBB3897820.1"/>
    <property type="molecule type" value="Genomic_DNA"/>
</dbReference>
<keyword evidence="2 6" id="KW-0238">DNA-binding</keyword>
<dbReference type="Pfam" id="PF07729">
    <property type="entry name" value="FCD"/>
    <property type="match status" value="1"/>
</dbReference>
<keyword evidence="7" id="KW-1185">Reference proteome</keyword>
<evidence type="ECO:0000313" key="6">
    <source>
        <dbReference type="EMBL" id="MBB3897820.1"/>
    </source>
</evidence>
<dbReference type="GO" id="GO:0003677">
    <property type="term" value="F:DNA binding"/>
    <property type="evidence" value="ECO:0007669"/>
    <property type="project" value="UniProtKB-KW"/>
</dbReference>
<reference evidence="6 7" key="1">
    <citation type="submission" date="2020-08" db="EMBL/GenBank/DDBJ databases">
        <title>Genomic Encyclopedia of Type Strains, Phase IV (KMG-IV): sequencing the most valuable type-strain genomes for metagenomic binning, comparative biology and taxonomic classification.</title>
        <authorList>
            <person name="Goeker M."/>
        </authorList>
    </citation>
    <scope>NUCLEOTIDE SEQUENCE [LARGE SCALE GENOMIC DNA]</scope>
    <source>
        <strain evidence="6 7">DSM 19979</strain>
    </source>
</reference>
<dbReference type="SUPFAM" id="SSF46785">
    <property type="entry name" value="Winged helix' DNA-binding domain"/>
    <property type="match status" value="1"/>
</dbReference>
<dbReference type="InterPro" id="IPR036390">
    <property type="entry name" value="WH_DNA-bd_sf"/>
</dbReference>
<dbReference type="PANTHER" id="PTHR43537">
    <property type="entry name" value="TRANSCRIPTIONAL REGULATOR, GNTR FAMILY"/>
    <property type="match status" value="1"/>
</dbReference>
<feature type="domain" description="GntR C-terminal" evidence="5">
    <location>
        <begin position="155"/>
        <end position="280"/>
    </location>
</feature>
<dbReference type="Proteomes" id="UP000553193">
    <property type="component" value="Unassembled WGS sequence"/>
</dbReference>
<evidence type="ECO:0000256" key="1">
    <source>
        <dbReference type="ARBA" id="ARBA00023015"/>
    </source>
</evidence>
<organism evidence="6 7">
    <name type="scientific">Roseococcus suduntuyensis</name>
    <dbReference type="NCBI Taxonomy" id="455361"/>
    <lineage>
        <taxon>Bacteria</taxon>
        <taxon>Pseudomonadati</taxon>
        <taxon>Pseudomonadota</taxon>
        <taxon>Alphaproteobacteria</taxon>
        <taxon>Acetobacterales</taxon>
        <taxon>Roseomonadaceae</taxon>
        <taxon>Roseococcus</taxon>
    </lineage>
</organism>
<evidence type="ECO:0000256" key="3">
    <source>
        <dbReference type="ARBA" id="ARBA00023163"/>
    </source>
</evidence>
<dbReference type="InterPro" id="IPR036388">
    <property type="entry name" value="WH-like_DNA-bd_sf"/>
</dbReference>
<dbReference type="SMART" id="SM00345">
    <property type="entry name" value="HTH_GNTR"/>
    <property type="match status" value="2"/>
</dbReference>
<dbReference type="Gene3D" id="1.20.120.530">
    <property type="entry name" value="GntR ligand-binding domain-like"/>
    <property type="match status" value="1"/>
</dbReference>
<evidence type="ECO:0000259" key="5">
    <source>
        <dbReference type="SMART" id="SM00895"/>
    </source>
</evidence>
<dbReference type="SUPFAM" id="SSF48008">
    <property type="entry name" value="GntR ligand-binding domain-like"/>
    <property type="match status" value="1"/>
</dbReference>
<gene>
    <name evidence="6" type="ORF">GGQ83_001246</name>
</gene>
<evidence type="ECO:0000259" key="4">
    <source>
        <dbReference type="SMART" id="SM00345"/>
    </source>
</evidence>
<protein>
    <submittedName>
        <fullName evidence="6">DNA-binding GntR family transcriptional regulator</fullName>
    </submittedName>
</protein>
<evidence type="ECO:0000313" key="7">
    <source>
        <dbReference type="Proteomes" id="UP000553193"/>
    </source>
</evidence>
<dbReference type="Pfam" id="PF00392">
    <property type="entry name" value="GntR"/>
    <property type="match status" value="1"/>
</dbReference>
<dbReference type="Gene3D" id="1.10.10.10">
    <property type="entry name" value="Winged helix-like DNA-binding domain superfamily/Winged helix DNA-binding domain"/>
    <property type="match status" value="1"/>
</dbReference>
<keyword evidence="3" id="KW-0804">Transcription</keyword>
<dbReference type="RefSeq" id="WP_184382853.1">
    <property type="nucleotide sequence ID" value="NZ_JACIDJ010000001.1"/>
</dbReference>
<keyword evidence="1" id="KW-0805">Transcription regulation</keyword>
<name>A0A840ABY7_9PROT</name>
<dbReference type="AlphaFoldDB" id="A0A840ABY7"/>
<dbReference type="InterPro" id="IPR011711">
    <property type="entry name" value="GntR_C"/>
</dbReference>
<accession>A0A840ABY7</accession>
<dbReference type="SMART" id="SM00895">
    <property type="entry name" value="FCD"/>
    <property type="match status" value="1"/>
</dbReference>
<feature type="domain" description="HTH gntR-type" evidence="4">
    <location>
        <begin position="11"/>
        <end position="68"/>
    </location>
</feature>
<feature type="domain" description="HTH gntR-type" evidence="4">
    <location>
        <begin position="88"/>
        <end position="143"/>
    </location>
</feature>
<sequence length="283" mass="30724">MMQATPLHHELARAARALWLAEATPPGTPVTEAALAARLCVSRTPLRAALRLLEEAGITRREGRATLLADPTRDLPEETTRDPAETLAAEMVRAHGEGALQDPLREADLMRHFAQPRGVVARALGQLAKLGMVARNPAQGWHFAPGLTSAEDRAAAQRFRLVLEPAALLEPGYRLDAGFARAMRAGHEAVLARPWRDQHAVAFFEMNAAFHAGLAAGSGNRFFVDAVEAQNRLRALRNADWRFGEERAHASCREHLRVLDALEAGSPPRAAALLVEHLVSAGI</sequence>
<proteinExistence type="predicted"/>
<evidence type="ECO:0000256" key="2">
    <source>
        <dbReference type="ARBA" id="ARBA00023125"/>
    </source>
</evidence>